<sequence length="153" mass="16642">MAFLTVDDAEPEKVPTAEEARAEIEDWKRRIAELFAMIRSVAAGLGGWTADDSRTSVISERIMQLRGIPAYPLSILELHGPGKATVKFIPDARWVSGTRGRVMILGTRRPARLLDLSEGPGTADWRLFDPMTWQDGGVALTAGAIAALIGEAR</sequence>
<organism evidence="1 2">
    <name type="scientific">Azospirillum oleiclasticum</name>
    <dbReference type="NCBI Taxonomy" id="2735135"/>
    <lineage>
        <taxon>Bacteria</taxon>
        <taxon>Pseudomonadati</taxon>
        <taxon>Pseudomonadota</taxon>
        <taxon>Alphaproteobacteria</taxon>
        <taxon>Rhodospirillales</taxon>
        <taxon>Azospirillaceae</taxon>
        <taxon>Azospirillum</taxon>
    </lineage>
</organism>
<dbReference type="RefSeq" id="WP_180282335.1">
    <property type="nucleotide sequence ID" value="NZ_JABFDB010000008.1"/>
</dbReference>
<proteinExistence type="predicted"/>
<comment type="caution">
    <text evidence="1">The sequence shown here is derived from an EMBL/GenBank/DDBJ whole genome shotgun (WGS) entry which is preliminary data.</text>
</comment>
<name>A0ABX2T8A4_9PROT</name>
<accession>A0ABX2T8A4</accession>
<dbReference type="Proteomes" id="UP000584642">
    <property type="component" value="Unassembled WGS sequence"/>
</dbReference>
<keyword evidence="2" id="KW-1185">Reference proteome</keyword>
<gene>
    <name evidence="1" type="ORF">HND93_12655</name>
</gene>
<protein>
    <submittedName>
        <fullName evidence="1">Uncharacterized protein</fullName>
    </submittedName>
</protein>
<evidence type="ECO:0000313" key="2">
    <source>
        <dbReference type="Proteomes" id="UP000584642"/>
    </source>
</evidence>
<reference evidence="1 2" key="1">
    <citation type="submission" date="2020-05" db="EMBL/GenBank/DDBJ databases">
        <title>Azospirillum oleiclasticum sp. nov, a nitrogen-fixing and heavy crude oil-emulsifying bacterium isolated from the crude oil of Yumen Oilfield.</title>
        <authorList>
            <person name="Wu D."/>
            <person name="Cai M."/>
            <person name="Zhang X."/>
        </authorList>
    </citation>
    <scope>NUCLEOTIDE SEQUENCE [LARGE SCALE GENOMIC DNA]</scope>
    <source>
        <strain evidence="1 2">ROY-1-1-2</strain>
    </source>
</reference>
<evidence type="ECO:0000313" key="1">
    <source>
        <dbReference type="EMBL" id="NYZ20564.1"/>
    </source>
</evidence>
<dbReference type="EMBL" id="JABFDB010000008">
    <property type="protein sequence ID" value="NYZ20564.1"/>
    <property type="molecule type" value="Genomic_DNA"/>
</dbReference>